<proteinExistence type="predicted"/>
<evidence type="ECO:0000313" key="1">
    <source>
        <dbReference type="EMBL" id="MEK8130459.1"/>
    </source>
</evidence>
<gene>
    <name evidence="1" type="ORF">WMW72_21355</name>
</gene>
<dbReference type="InterPro" id="IPR035903">
    <property type="entry name" value="HesB-like_dom_sf"/>
</dbReference>
<evidence type="ECO:0000313" key="2">
    <source>
        <dbReference type="Proteomes" id="UP001469365"/>
    </source>
</evidence>
<organism evidence="1 2">
    <name type="scientific">Paenibacillus filicis</name>
    <dbReference type="NCBI Taxonomy" id="669464"/>
    <lineage>
        <taxon>Bacteria</taxon>
        <taxon>Bacillati</taxon>
        <taxon>Bacillota</taxon>
        <taxon>Bacilli</taxon>
        <taxon>Bacillales</taxon>
        <taxon>Paenibacillaceae</taxon>
        <taxon>Paenibacillus</taxon>
    </lineage>
</organism>
<accession>A0ABU9DNK3</accession>
<keyword evidence="2" id="KW-1185">Reference proteome</keyword>
<dbReference type="SUPFAM" id="SSF89360">
    <property type="entry name" value="HesB-like domain"/>
    <property type="match status" value="1"/>
</dbReference>
<reference evidence="1 2" key="1">
    <citation type="submission" date="2024-04" db="EMBL/GenBank/DDBJ databases">
        <title>draft genome sequnece of Paenibacillus filicis.</title>
        <authorList>
            <person name="Kim D.-U."/>
        </authorList>
    </citation>
    <scope>NUCLEOTIDE SEQUENCE [LARGE SCALE GENOMIC DNA]</scope>
    <source>
        <strain evidence="1 2">KACC14197</strain>
    </source>
</reference>
<dbReference type="EMBL" id="JBBPCC010000015">
    <property type="protein sequence ID" value="MEK8130459.1"/>
    <property type="molecule type" value="Genomic_DNA"/>
</dbReference>
<comment type="caution">
    <text evidence="1">The sequence shown here is derived from an EMBL/GenBank/DDBJ whole genome shotgun (WGS) entry which is preliminary data.</text>
</comment>
<dbReference type="Proteomes" id="UP001469365">
    <property type="component" value="Unassembled WGS sequence"/>
</dbReference>
<dbReference type="RefSeq" id="WP_341417600.1">
    <property type="nucleotide sequence ID" value="NZ_JBBPCC010000015.1"/>
</dbReference>
<sequence length="93" mass="10899">MKLIVTDAAVDCFRKDWGYREGDYIRIYARYSGGGEDAFAFGITRDDPRYPALSGEKDWITFFIEENDVWHLDDRDLSIDCHHDEITFVRGSR</sequence>
<protein>
    <submittedName>
        <fullName evidence="1">Fe-S cluster assembly protein HesB</fullName>
    </submittedName>
</protein>
<name>A0ABU9DNK3_9BACL</name>